<keyword evidence="2" id="KW-0472">Membrane</keyword>
<keyword evidence="2" id="KW-0812">Transmembrane</keyword>
<evidence type="ECO:0000256" key="2">
    <source>
        <dbReference type="SAM" id="Phobius"/>
    </source>
</evidence>
<feature type="transmembrane region" description="Helical" evidence="2">
    <location>
        <begin position="39"/>
        <end position="66"/>
    </location>
</feature>
<protein>
    <submittedName>
        <fullName evidence="3">Uncharacterized protein</fullName>
    </submittedName>
</protein>
<feature type="region of interest" description="Disordered" evidence="1">
    <location>
        <begin position="76"/>
        <end position="127"/>
    </location>
</feature>
<evidence type="ECO:0000313" key="4">
    <source>
        <dbReference type="Proteomes" id="UP000799772"/>
    </source>
</evidence>
<dbReference type="Proteomes" id="UP000799772">
    <property type="component" value="Unassembled WGS sequence"/>
</dbReference>
<sequence length="141" mass="14618">MSGGLGDDINNCVVSSSASVPATTTSAPEPPVGYHATSFSAGAAAGLGVGVTLVVLLIIAFAAFLICCWRKRCSQSGANVKKDDIGDDKVVVNSPTGVDSGAKTRTSRSKRALGNDALKRRKTPSYPDRAELEDRETAFLS</sequence>
<dbReference type="EMBL" id="ML978137">
    <property type="protein sequence ID" value="KAF2093695.1"/>
    <property type="molecule type" value="Genomic_DNA"/>
</dbReference>
<name>A0A9P4I2C0_9PEZI</name>
<accession>A0A9P4I2C0</accession>
<gene>
    <name evidence="3" type="ORF">NA57DRAFT_61399</name>
</gene>
<dbReference type="AlphaFoldDB" id="A0A9P4I2C0"/>
<keyword evidence="4" id="KW-1185">Reference proteome</keyword>
<reference evidence="3" key="1">
    <citation type="journal article" date="2020" name="Stud. Mycol.">
        <title>101 Dothideomycetes genomes: a test case for predicting lifestyles and emergence of pathogens.</title>
        <authorList>
            <person name="Haridas S."/>
            <person name="Albert R."/>
            <person name="Binder M."/>
            <person name="Bloem J."/>
            <person name="Labutti K."/>
            <person name="Salamov A."/>
            <person name="Andreopoulos B."/>
            <person name="Baker S."/>
            <person name="Barry K."/>
            <person name="Bills G."/>
            <person name="Bluhm B."/>
            <person name="Cannon C."/>
            <person name="Castanera R."/>
            <person name="Culley D."/>
            <person name="Daum C."/>
            <person name="Ezra D."/>
            <person name="Gonzalez J."/>
            <person name="Henrissat B."/>
            <person name="Kuo A."/>
            <person name="Liang C."/>
            <person name="Lipzen A."/>
            <person name="Lutzoni F."/>
            <person name="Magnuson J."/>
            <person name="Mondo S."/>
            <person name="Nolan M."/>
            <person name="Ohm R."/>
            <person name="Pangilinan J."/>
            <person name="Park H.-J."/>
            <person name="Ramirez L."/>
            <person name="Alfaro M."/>
            <person name="Sun H."/>
            <person name="Tritt A."/>
            <person name="Yoshinaga Y."/>
            <person name="Zwiers L.-H."/>
            <person name="Turgeon B."/>
            <person name="Goodwin S."/>
            <person name="Spatafora J."/>
            <person name="Crous P."/>
            <person name="Grigoriev I."/>
        </authorList>
    </citation>
    <scope>NUCLEOTIDE SEQUENCE</scope>
    <source>
        <strain evidence="3">CBS 133067</strain>
    </source>
</reference>
<proteinExistence type="predicted"/>
<organism evidence="3 4">
    <name type="scientific">Rhizodiscina lignyota</name>
    <dbReference type="NCBI Taxonomy" id="1504668"/>
    <lineage>
        <taxon>Eukaryota</taxon>
        <taxon>Fungi</taxon>
        <taxon>Dikarya</taxon>
        <taxon>Ascomycota</taxon>
        <taxon>Pezizomycotina</taxon>
        <taxon>Dothideomycetes</taxon>
        <taxon>Pleosporomycetidae</taxon>
        <taxon>Aulographales</taxon>
        <taxon>Rhizodiscinaceae</taxon>
        <taxon>Rhizodiscina</taxon>
    </lineage>
</organism>
<evidence type="ECO:0000256" key="1">
    <source>
        <dbReference type="SAM" id="MobiDB-lite"/>
    </source>
</evidence>
<feature type="compositionally biased region" description="Basic and acidic residues" evidence="1">
    <location>
        <begin position="80"/>
        <end position="90"/>
    </location>
</feature>
<keyword evidence="2" id="KW-1133">Transmembrane helix</keyword>
<evidence type="ECO:0000313" key="3">
    <source>
        <dbReference type="EMBL" id="KAF2093695.1"/>
    </source>
</evidence>
<comment type="caution">
    <text evidence="3">The sequence shown here is derived from an EMBL/GenBank/DDBJ whole genome shotgun (WGS) entry which is preliminary data.</text>
</comment>